<dbReference type="AlphaFoldDB" id="V5F770"/>
<proteinExistence type="predicted"/>
<gene>
    <name evidence="1" type="ORF">PLEI_3659</name>
</gene>
<name>V5F770_PHOLE</name>
<dbReference type="Proteomes" id="UP000030675">
    <property type="component" value="Unassembled WGS sequence"/>
</dbReference>
<organism evidence="1 2">
    <name type="scientific">Photobacterium leiognathi lrivu.4.1</name>
    <dbReference type="NCBI Taxonomy" id="1248232"/>
    <lineage>
        <taxon>Bacteria</taxon>
        <taxon>Pseudomonadati</taxon>
        <taxon>Pseudomonadota</taxon>
        <taxon>Gammaproteobacteria</taxon>
        <taxon>Vibrionales</taxon>
        <taxon>Vibrionaceae</taxon>
        <taxon>Photobacterium</taxon>
    </lineage>
</organism>
<reference evidence="2" key="1">
    <citation type="submission" date="2012-12" db="EMBL/GenBank/DDBJ databases">
        <title>Genome Sequence of Photobacterium leiognathi lrivu.4.1.</title>
        <authorList>
            <person name="Urbanczyk H."/>
            <person name="Ogura Y."/>
            <person name="Hayashi T."/>
            <person name="Dunlap P.V."/>
        </authorList>
    </citation>
    <scope>NUCLEOTIDE SEQUENCE [LARGE SCALE GENOMIC DNA]</scope>
    <source>
        <strain evidence="2">lrivu.4.1</strain>
    </source>
</reference>
<dbReference type="HOGENOM" id="CLU_2684612_0_0_6"/>
<sequence>MDYVVRMMHKYVFTLLIKMSINRNSLGNKNCSKSKISTLFLLLFFIYCHKTKFVERTAKWHLFTWLKTAFLDTK</sequence>
<protein>
    <submittedName>
        <fullName evidence="1">Uncharacterized protein</fullName>
    </submittedName>
</protein>
<dbReference type="EMBL" id="DF196821">
    <property type="protein sequence ID" value="GAD31993.1"/>
    <property type="molecule type" value="Genomic_DNA"/>
</dbReference>
<evidence type="ECO:0000313" key="2">
    <source>
        <dbReference type="Proteomes" id="UP000030675"/>
    </source>
</evidence>
<evidence type="ECO:0000313" key="1">
    <source>
        <dbReference type="EMBL" id="GAD31993.1"/>
    </source>
</evidence>
<accession>V5F770</accession>